<evidence type="ECO:0000313" key="5">
    <source>
        <dbReference type="EMBL" id="MBO1107554.1"/>
    </source>
</evidence>
<dbReference type="GO" id="GO:0009015">
    <property type="term" value="F:N-succinylarginine dihydrolase activity"/>
    <property type="evidence" value="ECO:0007669"/>
    <property type="project" value="UniProtKB-UniRule"/>
</dbReference>
<comment type="catalytic activity">
    <reaction evidence="3">
        <text>N(2)-succinyl-L-arginine + 2 H2O + 2 H(+) = N(2)-succinyl-L-ornithine + 2 NH4(+) + CO2</text>
        <dbReference type="Rhea" id="RHEA:19533"/>
        <dbReference type="ChEBI" id="CHEBI:15377"/>
        <dbReference type="ChEBI" id="CHEBI:15378"/>
        <dbReference type="ChEBI" id="CHEBI:16526"/>
        <dbReference type="ChEBI" id="CHEBI:28938"/>
        <dbReference type="ChEBI" id="CHEBI:58241"/>
        <dbReference type="ChEBI" id="CHEBI:58514"/>
        <dbReference type="EC" id="3.5.3.23"/>
    </reaction>
</comment>
<dbReference type="Proteomes" id="UP000664658">
    <property type="component" value="Unassembled WGS sequence"/>
</dbReference>
<feature type="binding site" evidence="3">
    <location>
        <position position="115"/>
    </location>
    <ligand>
        <name>substrate</name>
    </ligand>
</feature>
<comment type="similarity">
    <text evidence="3">Belongs to the succinylarginine dihydrolase family.</text>
</comment>
<dbReference type="NCBIfam" id="NF009789">
    <property type="entry name" value="PRK13281.1"/>
    <property type="match status" value="1"/>
</dbReference>
<gene>
    <name evidence="3 5" type="primary">astB</name>
    <name evidence="5" type="ORF">J2R62_04825</name>
</gene>
<dbReference type="SUPFAM" id="SSF55909">
    <property type="entry name" value="Pentein"/>
    <property type="match status" value="1"/>
</dbReference>
<dbReference type="UniPathway" id="UPA00185">
    <property type="reaction ID" value="UER00280"/>
</dbReference>
<feature type="active site" evidence="3">
    <location>
        <position position="179"/>
    </location>
</feature>
<evidence type="ECO:0000256" key="3">
    <source>
        <dbReference type="HAMAP-Rule" id="MF_01172"/>
    </source>
</evidence>
<dbReference type="GO" id="GO:0019545">
    <property type="term" value="P:L-arginine catabolic process to succinate"/>
    <property type="evidence" value="ECO:0007669"/>
    <property type="project" value="UniProtKB-UniRule"/>
</dbReference>
<feature type="active site" evidence="3">
    <location>
        <position position="255"/>
    </location>
</feature>
<dbReference type="EC" id="3.5.3.23" evidence="3 4"/>
<keyword evidence="1 3" id="KW-0056">Arginine metabolism</keyword>
<dbReference type="PANTHER" id="PTHR30420">
    <property type="entry name" value="N-SUCCINYLARGININE DIHYDROLASE"/>
    <property type="match status" value="1"/>
</dbReference>
<feature type="binding site" evidence="3">
    <location>
        <position position="368"/>
    </location>
    <ligand>
        <name>substrate</name>
    </ligand>
</feature>
<comment type="caution">
    <text evidence="5">The sequence shown here is derived from an EMBL/GenBank/DDBJ whole genome shotgun (WGS) entry which is preliminary data.</text>
</comment>
<dbReference type="GO" id="GO:0019544">
    <property type="term" value="P:L-arginine catabolic process to L-glutamate"/>
    <property type="evidence" value="ECO:0007669"/>
    <property type="project" value="UniProtKB-UniRule"/>
</dbReference>
<dbReference type="PANTHER" id="PTHR30420:SF2">
    <property type="entry name" value="N-SUCCINYLARGININE DIHYDROLASE"/>
    <property type="match status" value="1"/>
</dbReference>
<feature type="binding site" evidence="3">
    <location>
        <begin position="24"/>
        <end position="33"/>
    </location>
    <ligand>
        <name>substrate</name>
    </ligand>
</feature>
<comment type="function">
    <text evidence="3">Catalyzes the hydrolysis of N(2)-succinylarginine into N(2)-succinylornithine, ammonia and CO(2).</text>
</comment>
<proteinExistence type="inferred from homology"/>
<dbReference type="Gene3D" id="3.75.10.20">
    <property type="entry name" value="Succinylarginine dihydrolase"/>
    <property type="match status" value="1"/>
</dbReference>
<dbReference type="InterPro" id="IPR037031">
    <property type="entry name" value="AstB_sf"/>
</dbReference>
<sequence>MPRPRNTSCEINFDGLVGPTHNYAGLSAGNIASTHFAHHPSNPRQAALQGLEKMRLMLNLGLAQGILPPHERPLLSALRHLGFSGSRAQILEKAYQYNPRLLAAVSSASSMWAANAATVTPSADSHDGNVHFTPANLLNKFHRSLESETTARILRAVFADDKYFTHHPALPPHDMFSDEGAANHTRICPTHGMSGLHIFVYGRSFFDESRTFPHRFPARQTLEASQAIARQHGLDHDNAIFIQQNPQVIDQGVFHNDVIAVGNESVLFYHQQAFLATESLKQAVTERLSAADIAFIEVSERQVSVTDAVQSYLFNSQLVTLPDQSMALIAPYECQEHPVIRAYLQALPERYPRLSQITYLDLRQSMQNGGGPACLRLRVVLTADEMAAVQPHCLLDNAKIDQLTHWVNKHYRDRLTLSDLRDPALLDESCRALDELTQILHLGSLYRFQQVGHSAEE</sequence>
<feature type="binding site" evidence="3">
    <location>
        <position position="219"/>
    </location>
    <ligand>
        <name>substrate</name>
    </ligand>
</feature>
<feature type="binding site" evidence="3">
    <location>
        <begin position="142"/>
        <end position="143"/>
    </location>
    <ligand>
        <name>substrate</name>
    </ligand>
</feature>
<keyword evidence="2 3" id="KW-0378">Hydrolase</keyword>
<name>A0A8I1W866_PLESH</name>
<protein>
    <recommendedName>
        <fullName evidence="3 4">N-succinylarginine dihydrolase</fullName>
        <ecNumber evidence="3 4">3.5.3.23</ecNumber>
    </recommendedName>
</protein>
<dbReference type="HAMAP" id="MF_01172">
    <property type="entry name" value="AstB"/>
    <property type="match status" value="1"/>
</dbReference>
<evidence type="ECO:0000313" key="6">
    <source>
        <dbReference type="Proteomes" id="UP000664658"/>
    </source>
</evidence>
<dbReference type="RefSeq" id="WP_207541733.1">
    <property type="nucleotide sequence ID" value="NZ_JAFNAA010000004.1"/>
</dbReference>
<comment type="pathway">
    <text evidence="3">Amino-acid degradation; L-arginine degradation via AST pathway; L-glutamate and succinate from L-arginine: step 2/5.</text>
</comment>
<evidence type="ECO:0000256" key="4">
    <source>
        <dbReference type="NCBIfam" id="TIGR03241"/>
    </source>
</evidence>
<dbReference type="AlphaFoldDB" id="A0A8I1W866"/>
<feature type="binding site" evidence="3">
    <location>
        <position position="257"/>
    </location>
    <ligand>
        <name>substrate</name>
    </ligand>
</feature>
<evidence type="ECO:0000256" key="1">
    <source>
        <dbReference type="ARBA" id="ARBA00022503"/>
    </source>
</evidence>
<reference evidence="5" key="1">
    <citation type="submission" date="2021-03" db="EMBL/GenBank/DDBJ databases">
        <title>Plesiomonas shigelloides zfcc0051, isolated from zebrafish feces.</title>
        <authorList>
            <person name="Vanderhoek Z."/>
            <person name="Gaulke C."/>
        </authorList>
    </citation>
    <scope>NUCLEOTIDE SEQUENCE</scope>
    <source>
        <strain evidence="5">Zfcc0051</strain>
    </source>
</reference>
<dbReference type="InterPro" id="IPR007079">
    <property type="entry name" value="SuccinylArg_d-Hdrlase_AstB"/>
</dbReference>
<dbReference type="NCBIfam" id="TIGR03241">
    <property type="entry name" value="arg_catab_astB"/>
    <property type="match status" value="1"/>
</dbReference>
<accession>A0A8I1W866</accession>
<dbReference type="Pfam" id="PF04996">
    <property type="entry name" value="AstB"/>
    <property type="match status" value="1"/>
</dbReference>
<feature type="active site" description="Nucleophile" evidence="3">
    <location>
        <position position="374"/>
    </location>
</feature>
<evidence type="ECO:0000256" key="2">
    <source>
        <dbReference type="ARBA" id="ARBA00022801"/>
    </source>
</evidence>
<dbReference type="EMBL" id="JAFNAA010000004">
    <property type="protein sequence ID" value="MBO1107554.1"/>
    <property type="molecule type" value="Genomic_DNA"/>
</dbReference>
<organism evidence="5 6">
    <name type="scientific">Plesiomonas shigelloides</name>
    <name type="common">Aeromonas shigelloides</name>
    <dbReference type="NCBI Taxonomy" id="703"/>
    <lineage>
        <taxon>Bacteria</taxon>
        <taxon>Pseudomonadati</taxon>
        <taxon>Pseudomonadota</taxon>
        <taxon>Gammaproteobacteria</taxon>
        <taxon>Enterobacterales</taxon>
        <taxon>Enterobacteriaceae</taxon>
        <taxon>Plesiomonas</taxon>
    </lineage>
</organism>
<comment type="subunit">
    <text evidence="3">Homodimer.</text>
</comment>